<reference evidence="2 3" key="1">
    <citation type="submission" date="2012-12" db="EMBL/GenBank/DDBJ databases">
        <title>The Genome Sequence of Bacillus cereus VD133.</title>
        <authorList>
            <consortium name="The Broad Institute Genome Sequencing Platform"/>
            <consortium name="The Broad Institute Genome Sequencing Center for Infectious Disease"/>
            <person name="Feldgarden M."/>
            <person name="Van der Auwera G.A."/>
            <person name="Mahillon J."/>
            <person name="Duprez V."/>
            <person name="Timmery S."/>
            <person name="Mattelet C."/>
            <person name="Dierick K."/>
            <person name="Sun M."/>
            <person name="Yu Z."/>
            <person name="Zhu L."/>
            <person name="Hu X."/>
            <person name="Shank E.B."/>
            <person name="Swiecicka I."/>
            <person name="Hansen B.M."/>
            <person name="Andrup L."/>
            <person name="Walker B."/>
            <person name="Young S.K."/>
            <person name="Zeng Q."/>
            <person name="Gargeya S."/>
            <person name="Fitzgerald M."/>
            <person name="Haas B."/>
            <person name="Abouelleil A."/>
            <person name="Alvarado L."/>
            <person name="Arachchi H.M."/>
            <person name="Berlin A.M."/>
            <person name="Chapman S.B."/>
            <person name="Dewar J."/>
            <person name="Goldberg J."/>
            <person name="Griggs A."/>
            <person name="Gujja S."/>
            <person name="Hansen M."/>
            <person name="Howarth C."/>
            <person name="Imamovic A."/>
            <person name="Larimer J."/>
            <person name="McCowan C."/>
            <person name="Murphy C."/>
            <person name="Neiman D."/>
            <person name="Pearson M."/>
            <person name="Priest M."/>
            <person name="Roberts A."/>
            <person name="Saif S."/>
            <person name="Shea T."/>
            <person name="Sisk P."/>
            <person name="Sykes S."/>
            <person name="Wortman J."/>
            <person name="Nusbaum C."/>
            <person name="Birren B."/>
        </authorList>
    </citation>
    <scope>NUCLEOTIDE SEQUENCE [LARGE SCALE GENOMIC DNA]</scope>
    <source>
        <strain evidence="2 3">VD133</strain>
    </source>
</reference>
<dbReference type="EMBL" id="AHFB01000133">
    <property type="protein sequence ID" value="EOO25740.1"/>
    <property type="molecule type" value="Genomic_DNA"/>
</dbReference>
<keyword evidence="1" id="KW-0472">Membrane</keyword>
<accession>A0A9W5PKW7</accession>
<dbReference type="PANTHER" id="PTHR43819">
    <property type="entry name" value="ARCHAEAL-TYPE GLUTAMATE SYNTHASE [NADPH]"/>
    <property type="match status" value="1"/>
</dbReference>
<name>A0A9W5PKW7_BACCE</name>
<evidence type="ECO:0000313" key="3">
    <source>
        <dbReference type="Proteomes" id="UP000014018"/>
    </source>
</evidence>
<proteinExistence type="predicted"/>
<feature type="transmembrane region" description="Helical" evidence="1">
    <location>
        <begin position="126"/>
        <end position="146"/>
    </location>
</feature>
<keyword evidence="1" id="KW-1133">Transmembrane helix</keyword>
<organism evidence="2 3">
    <name type="scientific">Bacillus cereus VD133</name>
    <dbReference type="NCBI Taxonomy" id="1053233"/>
    <lineage>
        <taxon>Bacteria</taxon>
        <taxon>Bacillati</taxon>
        <taxon>Bacillota</taxon>
        <taxon>Bacilli</taxon>
        <taxon>Bacillales</taxon>
        <taxon>Bacillaceae</taxon>
        <taxon>Bacillus</taxon>
        <taxon>Bacillus cereus group</taxon>
    </lineage>
</organism>
<dbReference type="PANTHER" id="PTHR43819:SF1">
    <property type="entry name" value="ARCHAEAL-TYPE GLUTAMATE SYNTHASE [NADPH]"/>
    <property type="match status" value="1"/>
</dbReference>
<sequence length="180" mass="21091">MSEMLFVTISLILVLIFFCIVTFCIKKRTHHSILKLHPYLGRMRFLLEKIGPEFRQYWFDNDTAGKPFSRYDFQSVMFLAKYRSEILGFGSKRDFDTSGYYIANTFFPVLTEELNVNLSKNLFKIFLIKLLHLLISNFVCYFQVFVHNSSTVCGNFPTKQKYVPQSSVSVTRQTCEVQIV</sequence>
<dbReference type="SUPFAM" id="SSF51395">
    <property type="entry name" value="FMN-linked oxidoreductases"/>
    <property type="match status" value="1"/>
</dbReference>
<dbReference type="AlphaFoldDB" id="A0A9W5PKW7"/>
<evidence type="ECO:0000256" key="1">
    <source>
        <dbReference type="SAM" id="Phobius"/>
    </source>
</evidence>
<comment type="caution">
    <text evidence="2">The sequence shown here is derived from an EMBL/GenBank/DDBJ whole genome shotgun (WGS) entry which is preliminary data.</text>
</comment>
<gene>
    <name evidence="2" type="ORF">IIU_06078</name>
</gene>
<evidence type="ECO:0000313" key="2">
    <source>
        <dbReference type="EMBL" id="EOO25740.1"/>
    </source>
</evidence>
<keyword evidence="1" id="KW-0812">Transmembrane</keyword>
<dbReference type="Proteomes" id="UP000014018">
    <property type="component" value="Unassembled WGS sequence"/>
</dbReference>
<protein>
    <submittedName>
        <fullName evidence="2">Uncharacterized protein</fullName>
    </submittedName>
</protein>
<feature type="transmembrane region" description="Helical" evidence="1">
    <location>
        <begin position="6"/>
        <end position="25"/>
    </location>
</feature>